<sequence length="212" mass="22492">MQVASVTASSEAYHPRERGVGLSNSRTTPQPMQAMTSAKASCAFSMVQICGVVGLESSTGQAYGGFGAGPPCHAVRRDVQPGRSGSAWVSRTAVFLIEKALPSEPPQELVAPLERWGPSISAHQPDYGTTLQGGGTTRGNPVQSVCLDHNRRTGEYNHQSPGKPQYNTSGITSSHRSIVAIAARGASRWRKVAPNLEPICLGDIEEPEVSRV</sequence>
<evidence type="ECO:0000256" key="1">
    <source>
        <dbReference type="SAM" id="MobiDB-lite"/>
    </source>
</evidence>
<reference evidence="2" key="1">
    <citation type="submission" date="2023-08" db="EMBL/GenBank/DDBJ databases">
        <title>Black Yeasts Isolated from many extreme environments.</title>
        <authorList>
            <person name="Coleine C."/>
            <person name="Stajich J.E."/>
            <person name="Selbmann L."/>
        </authorList>
    </citation>
    <scope>NUCLEOTIDE SEQUENCE</scope>
    <source>
        <strain evidence="2">CCFEE 5810</strain>
    </source>
</reference>
<dbReference type="Proteomes" id="UP001310594">
    <property type="component" value="Unassembled WGS sequence"/>
</dbReference>
<feature type="region of interest" description="Disordered" evidence="1">
    <location>
        <begin position="152"/>
        <end position="171"/>
    </location>
</feature>
<proteinExistence type="predicted"/>
<protein>
    <submittedName>
        <fullName evidence="2">Uncharacterized protein</fullName>
    </submittedName>
</protein>
<organism evidence="2 3">
    <name type="scientific">Elasticomyces elasticus</name>
    <dbReference type="NCBI Taxonomy" id="574655"/>
    <lineage>
        <taxon>Eukaryota</taxon>
        <taxon>Fungi</taxon>
        <taxon>Dikarya</taxon>
        <taxon>Ascomycota</taxon>
        <taxon>Pezizomycotina</taxon>
        <taxon>Dothideomycetes</taxon>
        <taxon>Dothideomycetidae</taxon>
        <taxon>Mycosphaerellales</taxon>
        <taxon>Teratosphaeriaceae</taxon>
        <taxon>Elasticomyces</taxon>
    </lineage>
</organism>
<comment type="caution">
    <text evidence="2">The sequence shown here is derived from an EMBL/GenBank/DDBJ whole genome shotgun (WGS) entry which is preliminary data.</text>
</comment>
<dbReference type="AlphaFoldDB" id="A0AAN8A5X9"/>
<feature type="compositionally biased region" description="Polar residues" evidence="1">
    <location>
        <begin position="156"/>
        <end position="171"/>
    </location>
</feature>
<evidence type="ECO:0000313" key="3">
    <source>
        <dbReference type="Proteomes" id="UP001310594"/>
    </source>
</evidence>
<accession>A0AAN8A5X9</accession>
<feature type="compositionally biased region" description="Polar residues" evidence="1">
    <location>
        <begin position="1"/>
        <end position="10"/>
    </location>
</feature>
<dbReference type="EMBL" id="JAVRQU010000002">
    <property type="protein sequence ID" value="KAK5706449.1"/>
    <property type="molecule type" value="Genomic_DNA"/>
</dbReference>
<feature type="region of interest" description="Disordered" evidence="1">
    <location>
        <begin position="1"/>
        <end position="30"/>
    </location>
</feature>
<name>A0AAN8A5X9_9PEZI</name>
<gene>
    <name evidence="2" type="ORF">LTR97_001437</name>
</gene>
<evidence type="ECO:0000313" key="2">
    <source>
        <dbReference type="EMBL" id="KAK5706449.1"/>
    </source>
</evidence>